<accession>A0A6U2M6G0</accession>
<feature type="compositionally biased region" description="Basic and acidic residues" evidence="2">
    <location>
        <begin position="202"/>
        <end position="221"/>
    </location>
</feature>
<feature type="compositionally biased region" description="Basic and acidic residues" evidence="2">
    <location>
        <begin position="271"/>
        <end position="283"/>
    </location>
</feature>
<dbReference type="EMBL" id="HBGY01006770">
    <property type="protein sequence ID" value="CAD9563773.1"/>
    <property type="molecule type" value="Transcribed_RNA"/>
</dbReference>
<reference evidence="4" key="1">
    <citation type="submission" date="2021-01" db="EMBL/GenBank/DDBJ databases">
        <authorList>
            <person name="Corre E."/>
            <person name="Pelletier E."/>
            <person name="Niang G."/>
            <person name="Scheremetjew M."/>
            <person name="Finn R."/>
            <person name="Kale V."/>
            <person name="Holt S."/>
            <person name="Cochrane G."/>
            <person name="Meng A."/>
            <person name="Brown T."/>
            <person name="Cohen L."/>
        </authorList>
    </citation>
    <scope>NUCLEOTIDE SEQUENCE</scope>
    <source>
        <strain evidence="4">B650</strain>
    </source>
</reference>
<evidence type="ECO:0000256" key="2">
    <source>
        <dbReference type="SAM" id="MobiDB-lite"/>
    </source>
</evidence>
<sequence length="740" mass="84336">MSSDSDDDDIAALLEAPVHTRKKTKARKSTSKKKENQREKHDKKIPEARHDKDASIKKVTFSDDANLGTSSDQKNTSKFKGDLWKPKAQRSNNSLDFNMDDIMGLSHKKSEAVQEPPSKIASSHNMTASSTVRPRNDNTDVRGSAAERSTSRARSLGSDSNRIDTTRTTTEEHRRREPRAKPSDPMPQNKSDFNADTSSYIKDTHRRSQFDGKTVPRRDDLAQTKQQEIVAMQKTIAALKIDIATEQRRLVDEQARRNGIEAELQGASRNASEERTLLEASHKRELDELHERYERQLKEMTKIHEKAASDMKNSNQSQHEHSKELLASVSKQIESSIETFKSLKVECGTIKATIENCNTVQVEAGELNVRQWKSLIELESSKLQNATQQLAQVFQRNEDDHRRHFNAEASRLDKLQRSLEDRIEKFDKDKRLQEENVALRHQEIQSEKDALNQDRSRVETMRDEFMKAQAAFMESKKVEEARLYTLKEEVKNESFAIQHEREAAVREIESARVTRIEMEDTAEKIKRDSSKLNSLRDEITQLGAMVCERGAKADELFASAERIRREAASDKREVQSMKDSIEAEKAKLSQATERSDLDRLHLAEQRVELMRQHVAAEENKSDQHNQSIFARCSGGNDSVSVGYMEKQDRNHATSSSQPPYVARDHAQRRKYEPSDHRHRHHNCYGAHNQSHVRVVSPQAHTAANTTGLTADDIISSFREQVESLTAPDAFCGGGTILYSY</sequence>
<evidence type="ECO:0000313" key="3">
    <source>
        <dbReference type="EMBL" id="CAD9563742.1"/>
    </source>
</evidence>
<feature type="coiled-coil region" evidence="1">
    <location>
        <begin position="416"/>
        <end position="464"/>
    </location>
</feature>
<organism evidence="4">
    <name type="scientific">Leptocylindrus danicus</name>
    <dbReference type="NCBI Taxonomy" id="163516"/>
    <lineage>
        <taxon>Eukaryota</taxon>
        <taxon>Sar</taxon>
        <taxon>Stramenopiles</taxon>
        <taxon>Ochrophyta</taxon>
        <taxon>Bacillariophyta</taxon>
        <taxon>Coscinodiscophyceae</taxon>
        <taxon>Chaetocerotophycidae</taxon>
        <taxon>Leptocylindrales</taxon>
        <taxon>Leptocylindraceae</taxon>
        <taxon>Leptocylindrus</taxon>
    </lineage>
</organism>
<feature type="region of interest" description="Disordered" evidence="2">
    <location>
        <begin position="262"/>
        <end position="283"/>
    </location>
</feature>
<keyword evidence="1" id="KW-0175">Coiled coil</keyword>
<feature type="region of interest" description="Disordered" evidence="2">
    <location>
        <begin position="647"/>
        <end position="666"/>
    </location>
</feature>
<evidence type="ECO:0000256" key="1">
    <source>
        <dbReference type="SAM" id="Coils"/>
    </source>
</evidence>
<feature type="compositionally biased region" description="Basic and acidic residues" evidence="2">
    <location>
        <begin position="32"/>
        <end position="56"/>
    </location>
</feature>
<evidence type="ECO:0000313" key="4">
    <source>
        <dbReference type="EMBL" id="CAD9563762.1"/>
    </source>
</evidence>
<dbReference type="AlphaFoldDB" id="A0A6U2M6G0"/>
<feature type="compositionally biased region" description="Basic residues" evidence="2">
    <location>
        <begin position="19"/>
        <end position="31"/>
    </location>
</feature>
<feature type="compositionally biased region" description="Basic and acidic residues" evidence="2">
    <location>
        <begin position="161"/>
        <end position="182"/>
    </location>
</feature>
<evidence type="ECO:0000313" key="5">
    <source>
        <dbReference type="EMBL" id="CAD9563773.1"/>
    </source>
</evidence>
<dbReference type="EMBL" id="HBGY01006782">
    <property type="protein sequence ID" value="CAD9563786.1"/>
    <property type="molecule type" value="Transcribed_RNA"/>
</dbReference>
<dbReference type="EMBL" id="HBGY01006759">
    <property type="protein sequence ID" value="CAD9563762.1"/>
    <property type="molecule type" value="Transcribed_RNA"/>
</dbReference>
<feature type="compositionally biased region" description="Low complexity" evidence="2">
    <location>
        <begin position="142"/>
        <end position="155"/>
    </location>
</feature>
<proteinExistence type="predicted"/>
<gene>
    <name evidence="3" type="ORF">LDAN0321_LOCUS4140</name>
    <name evidence="4" type="ORF">LDAN0321_LOCUS4150</name>
    <name evidence="5" type="ORF">LDAN0321_LOCUS4157</name>
    <name evidence="6" type="ORF">LDAN0321_LOCUS4163</name>
</gene>
<dbReference type="EMBL" id="HBGY01006748">
    <property type="protein sequence ID" value="CAD9563742.1"/>
    <property type="molecule type" value="Transcribed_RNA"/>
</dbReference>
<protein>
    <submittedName>
        <fullName evidence="4">Uncharacterized protein</fullName>
    </submittedName>
</protein>
<feature type="compositionally biased region" description="Polar residues" evidence="2">
    <location>
        <begin position="67"/>
        <end position="78"/>
    </location>
</feature>
<feature type="compositionally biased region" description="Acidic residues" evidence="2">
    <location>
        <begin position="1"/>
        <end position="10"/>
    </location>
</feature>
<feature type="region of interest" description="Disordered" evidence="2">
    <location>
        <begin position="1"/>
        <end position="221"/>
    </location>
</feature>
<feature type="compositionally biased region" description="Polar residues" evidence="2">
    <location>
        <begin position="186"/>
        <end position="201"/>
    </location>
</feature>
<evidence type="ECO:0000313" key="6">
    <source>
        <dbReference type="EMBL" id="CAD9563786.1"/>
    </source>
</evidence>
<feature type="compositionally biased region" description="Polar residues" evidence="2">
    <location>
        <begin position="120"/>
        <end position="133"/>
    </location>
</feature>
<name>A0A6U2M6G0_9STRA</name>
<feature type="coiled-coil region" evidence="1">
    <location>
        <begin position="518"/>
        <end position="620"/>
    </location>
</feature>